<sequence length="214" mass="22863">MALSPERREARRRNLIEAAEALIREAGDAGFQMRELAARAGVSPATPYNLIGGKGEILRLVVRDEFAGFEARLEALPPMSPLKRLMAATDEVVTHYEADRGFHRGLIQAAFGAAEPEVRQFMGVEGLALWQGLVAAALEAGELSAALRAGPLTNILLRTIAGVAEAWITEDWDEARFRLEMTAAVGLLLAAGAAEPLRLDLLARAAAAQQAIAG</sequence>
<reference evidence="7" key="1">
    <citation type="journal article" date="2019" name="Int. J. Syst. Evol. Microbiol.">
        <title>The Global Catalogue of Microorganisms (GCM) 10K type strain sequencing project: providing services to taxonomists for standard genome sequencing and annotation.</title>
        <authorList>
            <consortium name="The Broad Institute Genomics Platform"/>
            <consortium name="The Broad Institute Genome Sequencing Center for Infectious Disease"/>
            <person name="Wu L."/>
            <person name="Ma J."/>
        </authorList>
    </citation>
    <scope>NUCLEOTIDE SEQUENCE [LARGE SCALE GENOMIC DNA]</scope>
    <source>
        <strain evidence="7">CCUG 55074</strain>
    </source>
</reference>
<name>A0ABW3T530_9CAUL</name>
<evidence type="ECO:0000256" key="3">
    <source>
        <dbReference type="ARBA" id="ARBA00023163"/>
    </source>
</evidence>
<dbReference type="Gene3D" id="1.10.357.10">
    <property type="entry name" value="Tetracycline Repressor, domain 2"/>
    <property type="match status" value="1"/>
</dbReference>
<proteinExistence type="predicted"/>
<protein>
    <submittedName>
        <fullName evidence="6">TetR/AcrR family transcriptional regulator</fullName>
    </submittedName>
</protein>
<comment type="caution">
    <text evidence="6">The sequence shown here is derived from an EMBL/GenBank/DDBJ whole genome shotgun (WGS) entry which is preliminary data.</text>
</comment>
<organism evidence="6 7">
    <name type="scientific">Phenylobacterium conjunctum</name>
    <dbReference type="NCBI Taxonomy" id="1298959"/>
    <lineage>
        <taxon>Bacteria</taxon>
        <taxon>Pseudomonadati</taxon>
        <taxon>Pseudomonadota</taxon>
        <taxon>Alphaproteobacteria</taxon>
        <taxon>Caulobacterales</taxon>
        <taxon>Caulobacteraceae</taxon>
        <taxon>Phenylobacterium</taxon>
    </lineage>
</organism>
<evidence type="ECO:0000313" key="7">
    <source>
        <dbReference type="Proteomes" id="UP001597216"/>
    </source>
</evidence>
<accession>A0ABW3T530</accession>
<evidence type="ECO:0000313" key="6">
    <source>
        <dbReference type="EMBL" id="MFD1191953.1"/>
    </source>
</evidence>
<dbReference type="InterPro" id="IPR050109">
    <property type="entry name" value="HTH-type_TetR-like_transc_reg"/>
</dbReference>
<evidence type="ECO:0000256" key="2">
    <source>
        <dbReference type="ARBA" id="ARBA00023125"/>
    </source>
</evidence>
<keyword evidence="7" id="KW-1185">Reference proteome</keyword>
<keyword evidence="2 4" id="KW-0238">DNA-binding</keyword>
<feature type="DNA-binding region" description="H-T-H motif" evidence="4">
    <location>
        <begin position="32"/>
        <end position="51"/>
    </location>
</feature>
<evidence type="ECO:0000259" key="5">
    <source>
        <dbReference type="PROSITE" id="PS50977"/>
    </source>
</evidence>
<dbReference type="RefSeq" id="WP_374345896.1">
    <property type="nucleotide sequence ID" value="NZ_JBHTLQ010000038.1"/>
</dbReference>
<feature type="domain" description="HTH tetR-type" evidence="5">
    <location>
        <begin position="9"/>
        <end position="69"/>
    </location>
</feature>
<dbReference type="Proteomes" id="UP001597216">
    <property type="component" value="Unassembled WGS sequence"/>
</dbReference>
<dbReference type="EMBL" id="JBHTLQ010000038">
    <property type="protein sequence ID" value="MFD1191953.1"/>
    <property type="molecule type" value="Genomic_DNA"/>
</dbReference>
<dbReference type="PANTHER" id="PTHR30055">
    <property type="entry name" value="HTH-TYPE TRANSCRIPTIONAL REGULATOR RUTR"/>
    <property type="match status" value="1"/>
</dbReference>
<dbReference type="Pfam" id="PF00440">
    <property type="entry name" value="TetR_N"/>
    <property type="match status" value="1"/>
</dbReference>
<evidence type="ECO:0000256" key="1">
    <source>
        <dbReference type="ARBA" id="ARBA00023015"/>
    </source>
</evidence>
<dbReference type="SUPFAM" id="SSF46689">
    <property type="entry name" value="Homeodomain-like"/>
    <property type="match status" value="1"/>
</dbReference>
<dbReference type="InterPro" id="IPR036271">
    <property type="entry name" value="Tet_transcr_reg_TetR-rel_C_sf"/>
</dbReference>
<keyword evidence="3" id="KW-0804">Transcription</keyword>
<dbReference type="SUPFAM" id="SSF48498">
    <property type="entry name" value="Tetracyclin repressor-like, C-terminal domain"/>
    <property type="match status" value="1"/>
</dbReference>
<keyword evidence="1" id="KW-0805">Transcription regulation</keyword>
<dbReference type="InterPro" id="IPR009057">
    <property type="entry name" value="Homeodomain-like_sf"/>
</dbReference>
<dbReference type="InterPro" id="IPR001647">
    <property type="entry name" value="HTH_TetR"/>
</dbReference>
<dbReference type="PANTHER" id="PTHR30055:SF234">
    <property type="entry name" value="HTH-TYPE TRANSCRIPTIONAL REGULATOR BETI"/>
    <property type="match status" value="1"/>
</dbReference>
<gene>
    <name evidence="6" type="ORF">ACFQ27_15285</name>
</gene>
<dbReference type="PROSITE" id="PS50977">
    <property type="entry name" value="HTH_TETR_2"/>
    <property type="match status" value="1"/>
</dbReference>
<evidence type="ECO:0000256" key="4">
    <source>
        <dbReference type="PROSITE-ProRule" id="PRU00335"/>
    </source>
</evidence>